<proteinExistence type="predicted"/>
<sequence length="328" mass="37696">MNEKVGGSLETSQAVRNFNKFIDDCEVVSLAATGVPFTWCNGHHDNTIIYEILDHALANPDWMRLLPHSELQNLPIVRSDHGPIFLKCNQISRRIPKILSLKPCGLPIRILTKLFHRFGIALTLEMLPSRSKLVEEVFYAQKARANWLELGDKNTKYFHTQALIRRKRNQILRVRDLNGLWVEGDILPEAFVQAFKLRLTAEQPPNHHLMMDFLRVIEPCVTSLDNENLLAPISDLELECALKSIGPLKSPGPDGLQAIFYQKCWDKTKHLIKCLVNDFLSTIFPFRTSTIPILPSFPKWALQSLLLEEFVKEIPYLLTFLFFAWNLL</sequence>
<evidence type="ECO:0000313" key="1">
    <source>
        <dbReference type="EMBL" id="KAI5327494.1"/>
    </source>
</evidence>
<name>A0AAD4VLW7_PRUDU</name>
<reference evidence="1 2" key="1">
    <citation type="journal article" date="2022" name="G3 (Bethesda)">
        <title>Whole-genome sequence and methylome profiling of the almond [Prunus dulcis (Mill.) D.A. Webb] cultivar 'Nonpareil'.</title>
        <authorList>
            <person name="D'Amico-Willman K.M."/>
            <person name="Ouma W.Z."/>
            <person name="Meulia T."/>
            <person name="Sideli G.M."/>
            <person name="Gradziel T.M."/>
            <person name="Fresnedo-Ramirez J."/>
        </authorList>
    </citation>
    <scope>NUCLEOTIDE SEQUENCE [LARGE SCALE GENOMIC DNA]</scope>
    <source>
        <strain evidence="1">Clone GOH B32 T37-40</strain>
    </source>
</reference>
<dbReference type="SUPFAM" id="SSF56219">
    <property type="entry name" value="DNase I-like"/>
    <property type="match status" value="1"/>
</dbReference>
<keyword evidence="2" id="KW-1185">Reference proteome</keyword>
<comment type="caution">
    <text evidence="1">The sequence shown here is derived from an EMBL/GenBank/DDBJ whole genome shotgun (WGS) entry which is preliminary data.</text>
</comment>
<dbReference type="Gene3D" id="3.60.10.10">
    <property type="entry name" value="Endonuclease/exonuclease/phosphatase"/>
    <property type="match status" value="1"/>
</dbReference>
<dbReference type="InterPro" id="IPR036691">
    <property type="entry name" value="Endo/exonu/phosph_ase_sf"/>
</dbReference>
<dbReference type="PANTHER" id="PTHR33710">
    <property type="entry name" value="BNAC02G09200D PROTEIN"/>
    <property type="match status" value="1"/>
</dbReference>
<organism evidence="1 2">
    <name type="scientific">Prunus dulcis</name>
    <name type="common">Almond</name>
    <name type="synonym">Amygdalus dulcis</name>
    <dbReference type="NCBI Taxonomy" id="3755"/>
    <lineage>
        <taxon>Eukaryota</taxon>
        <taxon>Viridiplantae</taxon>
        <taxon>Streptophyta</taxon>
        <taxon>Embryophyta</taxon>
        <taxon>Tracheophyta</taxon>
        <taxon>Spermatophyta</taxon>
        <taxon>Magnoliopsida</taxon>
        <taxon>eudicotyledons</taxon>
        <taxon>Gunneridae</taxon>
        <taxon>Pentapetalae</taxon>
        <taxon>rosids</taxon>
        <taxon>fabids</taxon>
        <taxon>Rosales</taxon>
        <taxon>Rosaceae</taxon>
        <taxon>Amygdaloideae</taxon>
        <taxon>Amygdaleae</taxon>
        <taxon>Prunus</taxon>
    </lineage>
</organism>
<gene>
    <name evidence="1" type="ORF">L3X38_026890</name>
</gene>
<accession>A0AAD4VLW7</accession>
<protein>
    <submittedName>
        <fullName evidence="1">Uncharacterized protein</fullName>
    </submittedName>
</protein>
<evidence type="ECO:0000313" key="2">
    <source>
        <dbReference type="Proteomes" id="UP001054821"/>
    </source>
</evidence>
<dbReference type="AlphaFoldDB" id="A0AAD4VLW7"/>
<dbReference type="EMBL" id="JAJFAZ020000005">
    <property type="protein sequence ID" value="KAI5327494.1"/>
    <property type="molecule type" value="Genomic_DNA"/>
</dbReference>
<dbReference type="PANTHER" id="PTHR33710:SF79">
    <property type="entry name" value="OS06G0205337 PROTEIN"/>
    <property type="match status" value="1"/>
</dbReference>
<dbReference type="Proteomes" id="UP001054821">
    <property type="component" value="Chromosome 5"/>
</dbReference>